<organism evidence="1 2">
    <name type="scientific">Rufibacter roseus</name>
    <dbReference type="NCBI Taxonomy" id="1567108"/>
    <lineage>
        <taxon>Bacteria</taxon>
        <taxon>Pseudomonadati</taxon>
        <taxon>Bacteroidota</taxon>
        <taxon>Cytophagia</taxon>
        <taxon>Cytophagales</taxon>
        <taxon>Hymenobacteraceae</taxon>
        <taxon>Rufibacter</taxon>
    </lineage>
</organism>
<comment type="caution">
    <text evidence="1">The sequence shown here is derived from an EMBL/GenBank/DDBJ whole genome shotgun (WGS) entry which is preliminary data.</text>
</comment>
<reference evidence="2" key="1">
    <citation type="journal article" date="2019" name="Int. J. Syst. Evol. Microbiol.">
        <title>The Global Catalogue of Microorganisms (GCM) 10K type strain sequencing project: providing services to taxonomists for standard genome sequencing and annotation.</title>
        <authorList>
            <consortium name="The Broad Institute Genomics Platform"/>
            <consortium name="The Broad Institute Genome Sequencing Center for Infectious Disease"/>
            <person name="Wu L."/>
            <person name="Ma J."/>
        </authorList>
    </citation>
    <scope>NUCLEOTIDE SEQUENCE [LARGE SCALE GENOMIC DNA]</scope>
    <source>
        <strain evidence="2">CGMCC 4.7393</strain>
    </source>
</reference>
<evidence type="ECO:0000313" key="2">
    <source>
        <dbReference type="Proteomes" id="UP001596405"/>
    </source>
</evidence>
<sequence length="196" mass="21036">MDLLDLNGPSGEDNDGGLRQLGFVAPMSYFAPAGLKGPKSRSAVATDEVTIDGAHAFEATKGFHPVYMTPDSEELKLEAVGERDGRGQKGTLEFFYPGSEKEGAVFARRVKNLSCIMLVETVEGNRLQLGGPGRGVEITGSYSSGKQSGGRRGWTFKCEYFTTGLHFYEGEVKLFDQTILPAVPAVEAPAEEPVAP</sequence>
<protein>
    <submittedName>
        <fullName evidence="1">Uncharacterized protein</fullName>
    </submittedName>
</protein>
<gene>
    <name evidence="1" type="ORF">ACFQHR_18245</name>
</gene>
<accession>A0ABW2DR78</accession>
<dbReference type="EMBL" id="JBHSYQ010000016">
    <property type="protein sequence ID" value="MFC6999583.1"/>
    <property type="molecule type" value="Genomic_DNA"/>
</dbReference>
<proteinExistence type="predicted"/>
<dbReference type="RefSeq" id="WP_066621135.1">
    <property type="nucleotide sequence ID" value="NZ_JBHSYQ010000016.1"/>
</dbReference>
<keyword evidence="2" id="KW-1185">Reference proteome</keyword>
<name>A0ABW2DR78_9BACT</name>
<evidence type="ECO:0000313" key="1">
    <source>
        <dbReference type="EMBL" id="MFC6999583.1"/>
    </source>
</evidence>
<dbReference type="Proteomes" id="UP001596405">
    <property type="component" value="Unassembled WGS sequence"/>
</dbReference>